<proteinExistence type="predicted"/>
<keyword evidence="3" id="KW-1185">Reference proteome</keyword>
<accession>A0ABS7R190</accession>
<comment type="caution">
    <text evidence="2">The sequence shown here is derived from an EMBL/GenBank/DDBJ whole genome shotgun (WGS) entry which is preliminary data.</text>
</comment>
<evidence type="ECO:0000313" key="3">
    <source>
        <dbReference type="Proteomes" id="UP001198565"/>
    </source>
</evidence>
<reference evidence="2 3" key="1">
    <citation type="submission" date="2021-08" db="EMBL/GenBank/DDBJ databases">
        <title>Streptomyces sp. PTM05 isolated from lichen.</title>
        <authorList>
            <person name="Somphong A."/>
            <person name="Phongsopitanun W."/>
            <person name="Tanasupawat S."/>
        </authorList>
    </citation>
    <scope>NUCLEOTIDE SEQUENCE [LARGE SCALE GENOMIC DNA]</scope>
    <source>
        <strain evidence="2 3">Ptm05</strain>
    </source>
</reference>
<protein>
    <submittedName>
        <fullName evidence="2">IS110 family transposase</fullName>
    </submittedName>
</protein>
<evidence type="ECO:0000259" key="1">
    <source>
        <dbReference type="Pfam" id="PF01548"/>
    </source>
</evidence>
<gene>
    <name evidence="2" type="ORF">K7472_30915</name>
</gene>
<dbReference type="Pfam" id="PF01548">
    <property type="entry name" value="DEDD_Tnp_IS110"/>
    <property type="match status" value="1"/>
</dbReference>
<dbReference type="RefSeq" id="WP_222982369.1">
    <property type="nucleotide sequence ID" value="NZ_JAINVZ010000038.1"/>
</dbReference>
<name>A0ABS7R190_9ACTN</name>
<organism evidence="2 3">
    <name type="scientific">Streptantibioticus parmotrematis</name>
    <dbReference type="NCBI Taxonomy" id="2873249"/>
    <lineage>
        <taxon>Bacteria</taxon>
        <taxon>Bacillati</taxon>
        <taxon>Actinomycetota</taxon>
        <taxon>Actinomycetes</taxon>
        <taxon>Kitasatosporales</taxon>
        <taxon>Streptomycetaceae</taxon>
        <taxon>Streptantibioticus</taxon>
    </lineage>
</organism>
<feature type="domain" description="Transposase IS110-like N-terminal" evidence="1">
    <location>
        <begin position="10"/>
        <end position="81"/>
    </location>
</feature>
<dbReference type="InterPro" id="IPR002525">
    <property type="entry name" value="Transp_IS110-like_N"/>
</dbReference>
<dbReference type="EMBL" id="JAINVZ010000038">
    <property type="protein sequence ID" value="MBY8889225.1"/>
    <property type="molecule type" value="Genomic_DNA"/>
</dbReference>
<evidence type="ECO:0000313" key="2">
    <source>
        <dbReference type="EMBL" id="MBY8889225.1"/>
    </source>
</evidence>
<sequence length="83" mass="8921">MALPESAYYVGIDLGSAEHAVCVLIEAGRVKTEFAITHTAIGFADVIRRLAKLGQAEDIPVAIERPDGRLVDQLLEAGHPVVR</sequence>
<dbReference type="Proteomes" id="UP001198565">
    <property type="component" value="Unassembled WGS sequence"/>
</dbReference>